<dbReference type="GO" id="GO:0004197">
    <property type="term" value="F:cysteine-type endopeptidase activity"/>
    <property type="evidence" value="ECO:0007669"/>
    <property type="project" value="InterPro"/>
</dbReference>
<evidence type="ECO:0000256" key="16">
    <source>
        <dbReference type="ARBA" id="ARBA00022840"/>
    </source>
</evidence>
<reference evidence="25" key="1">
    <citation type="journal article" date="2024" name="Microbiome">
        <title>Substantial viral diversity in bats and rodents from East Africa: insights into evolution, recombination, and cocirculation.</title>
        <authorList>
            <person name="Wang D."/>
            <person name="Yang X."/>
            <person name="Ren Z."/>
            <person name="Hu B."/>
            <person name="Zhao H."/>
            <person name="Yang K."/>
            <person name="Shi P."/>
            <person name="Zhang Z."/>
            <person name="Feng Q."/>
            <person name="Nawenja C.V."/>
            <person name="Obanda V."/>
            <person name="Robert K."/>
            <person name="Nalikka B."/>
            <person name="Waruhiu C.N."/>
            <person name="Ochola G.O."/>
            <person name="Onyuok S.O."/>
            <person name="Ochieng H."/>
            <person name="Li B."/>
            <person name="Zhu Y."/>
            <person name="Si H."/>
            <person name="Yin J."/>
            <person name="Kristiansen K."/>
            <person name="Jin X."/>
            <person name="Xu X."/>
            <person name="Xiao M."/>
            <person name="Agwanda B."/>
            <person name="Ommeh S."/>
            <person name="Li J."/>
            <person name="Shi Z.L."/>
        </authorList>
    </citation>
    <scope>NUCLEOTIDE SEQUENCE</scope>
    <source>
        <strain evidence="25">23A/Kenya/BAT257/2015</strain>
    </source>
</reference>
<keyword evidence="7" id="KW-0597">Phosphoprotein</keyword>
<keyword evidence="21" id="KW-1035">Host cytoplasm</keyword>
<keyword evidence="14" id="KW-0347">Helicase</keyword>
<dbReference type="SUPFAM" id="SSF52540">
    <property type="entry name" value="P-loop containing nucleoside triphosphate hydrolases"/>
    <property type="match status" value="1"/>
</dbReference>
<evidence type="ECO:0000256" key="7">
    <source>
        <dbReference type="ARBA" id="ARBA00022553"/>
    </source>
</evidence>
<evidence type="ECO:0000256" key="4">
    <source>
        <dbReference type="ARBA" id="ARBA00020107"/>
    </source>
</evidence>
<dbReference type="InterPro" id="IPR001205">
    <property type="entry name" value="RNA-dir_pol_C"/>
</dbReference>
<dbReference type="PROSITE" id="PS51874">
    <property type="entry name" value="PCV_3C_PRO"/>
    <property type="match status" value="1"/>
</dbReference>
<dbReference type="GO" id="GO:0019028">
    <property type="term" value="C:viral capsid"/>
    <property type="evidence" value="ECO:0007669"/>
    <property type="project" value="UniProtKB-KW"/>
</dbReference>
<dbReference type="Pfam" id="PF00073">
    <property type="entry name" value="Rhv"/>
    <property type="match status" value="1"/>
</dbReference>
<evidence type="ECO:0000259" key="22">
    <source>
        <dbReference type="PROSITE" id="PS50507"/>
    </source>
</evidence>
<dbReference type="InterPro" id="IPR029053">
    <property type="entry name" value="Viral_coat"/>
</dbReference>
<dbReference type="Pfam" id="PF00548">
    <property type="entry name" value="Peptidase_C3"/>
    <property type="match status" value="1"/>
</dbReference>
<dbReference type="InterPro" id="IPR000605">
    <property type="entry name" value="Helicase_SF3_ssDNA/RNA_vir"/>
</dbReference>
<evidence type="ECO:0000256" key="10">
    <source>
        <dbReference type="ARBA" id="ARBA00022679"/>
    </source>
</evidence>
<keyword evidence="5" id="KW-0696">RNA-directed RNA polymerase</keyword>
<evidence type="ECO:0000256" key="21">
    <source>
        <dbReference type="ARBA" id="ARBA00023200"/>
    </source>
</evidence>
<dbReference type="InterPro" id="IPR000199">
    <property type="entry name" value="Peptidase_C3A/C3B_picornavir"/>
</dbReference>
<evidence type="ECO:0000256" key="12">
    <source>
        <dbReference type="ARBA" id="ARBA00022741"/>
    </source>
</evidence>
<evidence type="ECO:0000256" key="5">
    <source>
        <dbReference type="ARBA" id="ARBA00022484"/>
    </source>
</evidence>
<keyword evidence="8" id="KW-0167">Capsid protein</keyword>
<proteinExistence type="predicted"/>
<keyword evidence="11" id="KW-0548">Nucleotidyltransferase</keyword>
<name>A0AAU7E2K5_9VIRU</name>
<evidence type="ECO:0000256" key="14">
    <source>
        <dbReference type="ARBA" id="ARBA00022806"/>
    </source>
</evidence>
<dbReference type="InterPro" id="IPR043502">
    <property type="entry name" value="DNA/RNA_pol_sf"/>
</dbReference>
<dbReference type="InterPro" id="IPR044067">
    <property type="entry name" value="PCV_3C_PRO"/>
</dbReference>
<dbReference type="GO" id="GO:0003723">
    <property type="term" value="F:RNA binding"/>
    <property type="evidence" value="ECO:0007669"/>
    <property type="project" value="InterPro"/>
</dbReference>
<evidence type="ECO:0000256" key="18">
    <source>
        <dbReference type="ARBA" id="ARBA00022870"/>
    </source>
</evidence>
<evidence type="ECO:0000256" key="1">
    <source>
        <dbReference type="ARBA" id="ARBA00004192"/>
    </source>
</evidence>
<evidence type="ECO:0000256" key="13">
    <source>
        <dbReference type="ARBA" id="ARBA00022801"/>
    </source>
</evidence>
<evidence type="ECO:0000313" key="25">
    <source>
        <dbReference type="EMBL" id="XBH23999.1"/>
    </source>
</evidence>
<dbReference type="InterPro" id="IPR043128">
    <property type="entry name" value="Rev_trsase/Diguanyl_cyclase"/>
</dbReference>
<dbReference type="InterPro" id="IPR033703">
    <property type="entry name" value="Rhv-like"/>
</dbReference>
<keyword evidence="20" id="KW-0472">Membrane</keyword>
<dbReference type="InterPro" id="IPR027417">
    <property type="entry name" value="P-loop_NTPase"/>
</dbReference>
<keyword evidence="17" id="KW-0946">Virion</keyword>
<dbReference type="InterPro" id="IPR009003">
    <property type="entry name" value="Peptidase_S1_PA"/>
</dbReference>
<dbReference type="Gene3D" id="3.40.50.300">
    <property type="entry name" value="P-loop containing nucleotide triphosphate hydrolases"/>
    <property type="match status" value="1"/>
</dbReference>
<evidence type="ECO:0000259" key="23">
    <source>
        <dbReference type="PROSITE" id="PS51218"/>
    </source>
</evidence>
<feature type="domain" description="RdRp catalytic" evidence="22">
    <location>
        <begin position="1827"/>
        <end position="1935"/>
    </location>
</feature>
<dbReference type="SUPFAM" id="SSF50494">
    <property type="entry name" value="Trypsin-like serine proteases"/>
    <property type="match status" value="1"/>
</dbReference>
<dbReference type="Pfam" id="PF00910">
    <property type="entry name" value="RNA_helicase"/>
    <property type="match status" value="1"/>
</dbReference>
<organism evidence="25">
    <name type="scientific">Taphozous bat picornavirus</name>
    <dbReference type="NCBI Taxonomy" id="3141909"/>
    <lineage>
        <taxon>Viruses</taxon>
        <taxon>Riboviria</taxon>
        <taxon>Orthornavirae</taxon>
        <taxon>Pisuviricota</taxon>
        <taxon>Pisoniviricetes</taxon>
        <taxon>Picornavirales</taxon>
    </lineage>
</organism>
<feature type="domain" description="SF3 helicase" evidence="23">
    <location>
        <begin position="1088"/>
        <end position="1251"/>
    </location>
</feature>
<evidence type="ECO:0000256" key="2">
    <source>
        <dbReference type="ARBA" id="ARBA00004328"/>
    </source>
</evidence>
<dbReference type="GO" id="GO:0033644">
    <property type="term" value="C:host cell membrane"/>
    <property type="evidence" value="ECO:0007669"/>
    <property type="project" value="UniProtKB-SubCell"/>
</dbReference>
<dbReference type="SUPFAM" id="SSF56672">
    <property type="entry name" value="DNA/RNA polymerases"/>
    <property type="match status" value="1"/>
</dbReference>
<evidence type="ECO:0000256" key="17">
    <source>
        <dbReference type="ARBA" id="ARBA00022844"/>
    </source>
</evidence>
<dbReference type="SUPFAM" id="SSF88633">
    <property type="entry name" value="Positive stranded ssRNA viruses"/>
    <property type="match status" value="2"/>
</dbReference>
<dbReference type="Gene3D" id="2.60.120.20">
    <property type="match status" value="2"/>
</dbReference>
<keyword evidence="16" id="KW-0067">ATP-binding</keyword>
<keyword evidence="19" id="KW-0693">Viral RNA replication</keyword>
<evidence type="ECO:0000256" key="6">
    <source>
        <dbReference type="ARBA" id="ARBA00022520"/>
    </source>
</evidence>
<dbReference type="Pfam" id="PF00680">
    <property type="entry name" value="RdRP_1"/>
    <property type="match status" value="1"/>
</dbReference>
<keyword evidence="13" id="KW-0378">Hydrolase</keyword>
<dbReference type="EMBL" id="PP711927">
    <property type="protein sequence ID" value="XBH23999.1"/>
    <property type="molecule type" value="Genomic_RNA"/>
</dbReference>
<dbReference type="InterPro" id="IPR001676">
    <property type="entry name" value="Picornavirus_capsid"/>
</dbReference>
<dbReference type="Gene3D" id="3.30.70.270">
    <property type="match status" value="1"/>
</dbReference>
<sequence>MESLLQSTLSEVAKIGETIVLETEKPVENLIENTTSALALKRGGQTVVGGLESTPSEPLGLQPMAYNQFFSRSVPTEKFEVSASRTFMYMYHSFNVVGQLTSDDKPLSHLFKMWRYWKADVVITLQMNAPRGSAGAVLMAALPPGHYVDRDRWCLGNISNMLSVVLDFGRQTEATLKIPYLNYKDMYPTKPSEPDGNLDIAFFNWATYNHPSGAPNTITAMCYIALENLQTSCPRLVPQGLVTPPEVNEKSTRTKFKYTDIKNIVMGSDGSVPLSNAFDVSSNLSIAIAGERVYYRKCGSYKRARDFRDIIRKYAFIIADDLSINNFCHGTWTSANAYNHTLSKASLKVSELGNIGVLAPHFGAYSGSVVFKLTVFSTTMSTGKIALVVSCEPGNDTGDINIAHMSNGVYALLDISAHQEVELVVPYMYNAWCRPCDNNSVFRAYVKVVNPLGNSGPMNSNVYWHVTVKAGDDFEFLWPRDHDFRVQAPIRSWGSEMDLVDPVDRDDMMERTVEPESDYVPMDVAFGANPVAYRHSPVSYTKLSLLLGKMEFYTDHTYSANTSEVHIALNVPKKGALSLIHFYAYWSGEINIVVTNDSNNTLIVRHSYENDGVRIDNNAHIAIPPRRIGSFTAPYYSRDSMRKVINSNNDPLFGNLWFNCGYEQGSFKVFLSLREPNCYYPMPYRKKASNVQILSNLSLHNIGDTEARRMLGGAKVDRGPSGSHILLTDRSWCRDLTQDGDVESNPGPTYALCYKTRGLYKHYGVTNGTHVYHTDTENILASAIDGEAKVKKVPLTQDWVVTGKEFFTQEDPIEGEIIKFSLENNCETWAKDFVHDNSCTQSDVLSMMSFITMVTLGTYVCYDEDVSSALNALYLAIAQDTQSTTVKSIVRFLVRCVCYSIMFCSKPNFMTGTSMATLLFMDYQDMTSRSNKPWVDGFVKAALDGDLNALFENVAEAIEDEGEQREAVSSTIKFAANQGIDDFNKFSMMGKNIEWWIKTIQSLVEWAKSLVQPKDSVKFANFVADNSDKIAKLFTTVQALVDTPVCQRNTPDFRERYEYVNFLLTSYIECCHTYSVSDTLLRNLTAAKNKLSSLKVVNLASMTPNRTEPYGVWISGPPGCGKTFLASLIAARIRKEMGWDKTQVYNHPTGSQYFDSYNGQKIHIIDDLGQNSDEEDLKWICQMISTMHWQVPMADLTEKGTWYSSEVLIATTNKVDWDSKVLTSREALQRRFPLVLHVRAKTQYQTQGKLDLARYFNQVKNGLVWEHEDGTHLNLDQLVDDAVAMIRARSSLVDQWNDFINQAPSTPLAKLMLAFDDTCAFVDAPRLLEPTERFTLQAQLICEKVRKWISKHKVVVYLVGALSLVVGAVSAYKYFSKADRSKEPQDTQVYSGHPTATPKVTKFKKKDIQDQKPINEFSHLHKILSCIDTGNAIVHTLNYGKELLTYGHAEDLLSENDLTFCEKNHRKEIDTIEFTPITVSGKPTDLAVLKVDNRERCSFIRYTSEHIGTQSAIMWYDGSTYTVMSISNVIPIGPSVTVNGTHTHATLQYEAKTGPGSCGGAVITKVGGNWKVIGLHIAGNGFIGRAVDLRSRSQGLHTRIDLGLTPVHMPSKTKLRESPFYGVVPVERGPAVLSGADRRRIPLPITHPFNNIFTKHVGNTFCPDMDRFKDAVDELVVRLTSAIGVHKPVSIYDAVFSLKTPINMSASVGWPYIEEGLKRTDLISYERKWISPRLEQDVKRAYEQLQYGQYESIYLTFLKDELRSTEKIAMGASRVIECAPLVEVILFRMLFGVPFDIICDTPMQDTGLAVGVNPYKDWTPFVNSLYTRNYLFDYKGFDGSLSEDLLCFGTYVLSFLTSEPDRLMNLAASSIWSIHHGPWDYRLDGSMPSGSPFTTLLNSVCNLLLVEYVVESSYIAFAYGDDLVISTNTEIDTEFMATTLKEQFGMTITSHDKSSTIVAQPAEKVVFLKRTPKWVTTCTCVGVLSVPDMLQNIMWCRGEEEFKQQRQSFELELALHGQLEYERVASLLAGRGHDLRPWSVMTRLTHQLIYE</sequence>
<keyword evidence="15" id="KW-0788">Thiol protease</keyword>
<keyword evidence="12" id="KW-0547">Nucleotide-binding</keyword>
<dbReference type="GO" id="GO:0003724">
    <property type="term" value="F:RNA helicase activity"/>
    <property type="evidence" value="ECO:0007669"/>
    <property type="project" value="InterPro"/>
</dbReference>
<dbReference type="InterPro" id="IPR007094">
    <property type="entry name" value="RNA-dir_pol_PSvirus"/>
</dbReference>
<dbReference type="Gene3D" id="2.40.10.10">
    <property type="entry name" value="Trypsin-like serine proteases"/>
    <property type="match status" value="1"/>
</dbReference>
<comment type="subcellular location">
    <subcellularLocation>
        <location evidence="1">Host cytoplasm</location>
    </subcellularLocation>
    <subcellularLocation>
        <location evidence="3">Host membrane</location>
    </subcellularLocation>
    <subcellularLocation>
        <location evidence="2">Virion</location>
    </subcellularLocation>
</comment>
<keyword evidence="18" id="KW-1043">Host membrane</keyword>
<dbReference type="GO" id="GO:0006351">
    <property type="term" value="P:DNA-templated transcription"/>
    <property type="evidence" value="ECO:0007669"/>
    <property type="project" value="InterPro"/>
</dbReference>
<evidence type="ECO:0000256" key="15">
    <source>
        <dbReference type="ARBA" id="ARBA00022807"/>
    </source>
</evidence>
<feature type="domain" description="Peptidase C3" evidence="24">
    <location>
        <begin position="1409"/>
        <end position="1595"/>
    </location>
</feature>
<dbReference type="GO" id="GO:0006508">
    <property type="term" value="P:proteolysis"/>
    <property type="evidence" value="ECO:0007669"/>
    <property type="project" value="UniProtKB-KW"/>
</dbReference>
<accession>A0AAU7E2K5</accession>
<evidence type="ECO:0000256" key="20">
    <source>
        <dbReference type="ARBA" id="ARBA00023136"/>
    </source>
</evidence>
<keyword evidence="10" id="KW-0808">Transferase</keyword>
<keyword evidence="9" id="KW-0645">Protease</keyword>
<dbReference type="GO" id="GO:0005198">
    <property type="term" value="F:structural molecule activity"/>
    <property type="evidence" value="ECO:0007669"/>
    <property type="project" value="InterPro"/>
</dbReference>
<dbReference type="CDD" id="cd00205">
    <property type="entry name" value="rhv_like"/>
    <property type="match status" value="1"/>
</dbReference>
<dbReference type="GO" id="GO:0039694">
    <property type="term" value="P:viral RNA genome replication"/>
    <property type="evidence" value="ECO:0007669"/>
    <property type="project" value="InterPro"/>
</dbReference>
<dbReference type="PROSITE" id="PS51218">
    <property type="entry name" value="SF3_HELICASE_2"/>
    <property type="match status" value="1"/>
</dbReference>
<evidence type="ECO:0000256" key="3">
    <source>
        <dbReference type="ARBA" id="ARBA00004551"/>
    </source>
</evidence>
<evidence type="ECO:0000256" key="9">
    <source>
        <dbReference type="ARBA" id="ARBA00022670"/>
    </source>
</evidence>
<dbReference type="InterPro" id="IPR014759">
    <property type="entry name" value="Helicase_SF3_ssRNA_vir"/>
</dbReference>
<reference evidence="25" key="2">
    <citation type="submission" date="2024-02" db="EMBL/GenBank/DDBJ databases">
        <authorList>
            <person name="Hu B."/>
        </authorList>
    </citation>
    <scope>NUCLEOTIDE SEQUENCE</scope>
    <source>
        <strain evidence="25">23A/Kenya/BAT257/2015</strain>
    </source>
</reference>
<evidence type="ECO:0000256" key="19">
    <source>
        <dbReference type="ARBA" id="ARBA00022953"/>
    </source>
</evidence>
<dbReference type="GO" id="GO:0003968">
    <property type="term" value="F:RNA-directed RNA polymerase activity"/>
    <property type="evidence" value="ECO:0007669"/>
    <property type="project" value="UniProtKB-KW"/>
</dbReference>
<dbReference type="PROSITE" id="PS50507">
    <property type="entry name" value="RDRP_SSRNA_POS"/>
    <property type="match status" value="1"/>
</dbReference>
<protein>
    <recommendedName>
        <fullName evidence="4">Genome polyprotein</fullName>
    </recommendedName>
</protein>
<evidence type="ECO:0000256" key="11">
    <source>
        <dbReference type="ARBA" id="ARBA00022695"/>
    </source>
</evidence>
<evidence type="ECO:0000256" key="8">
    <source>
        <dbReference type="ARBA" id="ARBA00022561"/>
    </source>
</evidence>
<dbReference type="GO" id="GO:0005524">
    <property type="term" value="F:ATP binding"/>
    <property type="evidence" value="ECO:0007669"/>
    <property type="project" value="UniProtKB-KW"/>
</dbReference>
<dbReference type="InterPro" id="IPR043504">
    <property type="entry name" value="Peptidase_S1_PA_chymotrypsin"/>
</dbReference>
<keyword evidence="6" id="KW-0191">Covalent protein-RNA linkage</keyword>
<evidence type="ECO:0000259" key="24">
    <source>
        <dbReference type="PROSITE" id="PS51874"/>
    </source>
</evidence>